<accession>A0A3M6U4G5</accession>
<reference evidence="3 4" key="1">
    <citation type="journal article" date="2018" name="Sci. Rep.">
        <title>Comparative analysis of the Pocillopora damicornis genome highlights role of immune system in coral evolution.</title>
        <authorList>
            <person name="Cunning R."/>
            <person name="Bay R.A."/>
            <person name="Gillette P."/>
            <person name="Baker A.C."/>
            <person name="Traylor-Knowles N."/>
        </authorList>
    </citation>
    <scope>NUCLEOTIDE SEQUENCE [LARGE SCALE GENOMIC DNA]</scope>
    <source>
        <strain evidence="3">RSMAS</strain>
        <tissue evidence="3">Whole animal</tissue>
    </source>
</reference>
<comment type="caution">
    <text evidence="3">The sequence shown here is derived from an EMBL/GenBank/DDBJ whole genome shotgun (WGS) entry which is preliminary data.</text>
</comment>
<dbReference type="InterPro" id="IPR013783">
    <property type="entry name" value="Ig-like_fold"/>
</dbReference>
<evidence type="ECO:0000256" key="1">
    <source>
        <dbReference type="SAM" id="MobiDB-lite"/>
    </source>
</evidence>
<evidence type="ECO:0000313" key="4">
    <source>
        <dbReference type="Proteomes" id="UP000275408"/>
    </source>
</evidence>
<dbReference type="PROSITE" id="PS50835">
    <property type="entry name" value="IG_LIKE"/>
    <property type="match status" value="1"/>
</dbReference>
<sequence>MASNQLGQALAVTHLSVVQLPKFSVRPPSDLDVLKHRNVSVSCQAKGDPKAKVTWVRENSELPFGKSKVDEDGTLHTGIQRNTTRETCEAVGVDDSNIIPDSSRMTASTMFNMGFRPSYGRQNGQRDPSVKQE</sequence>
<name>A0A3M6U4G5_POCDA</name>
<feature type="region of interest" description="Disordered" evidence="1">
    <location>
        <begin position="114"/>
        <end position="133"/>
    </location>
</feature>
<organism evidence="3 4">
    <name type="scientific">Pocillopora damicornis</name>
    <name type="common">Cauliflower coral</name>
    <name type="synonym">Millepora damicornis</name>
    <dbReference type="NCBI Taxonomy" id="46731"/>
    <lineage>
        <taxon>Eukaryota</taxon>
        <taxon>Metazoa</taxon>
        <taxon>Cnidaria</taxon>
        <taxon>Anthozoa</taxon>
        <taxon>Hexacorallia</taxon>
        <taxon>Scleractinia</taxon>
        <taxon>Astrocoeniina</taxon>
        <taxon>Pocilloporidae</taxon>
        <taxon>Pocillopora</taxon>
    </lineage>
</organism>
<dbReference type="SUPFAM" id="SSF48726">
    <property type="entry name" value="Immunoglobulin"/>
    <property type="match status" value="1"/>
</dbReference>
<dbReference type="AlphaFoldDB" id="A0A3M6U4G5"/>
<keyword evidence="4" id="KW-1185">Reference proteome</keyword>
<evidence type="ECO:0000313" key="3">
    <source>
        <dbReference type="EMBL" id="RMX48414.1"/>
    </source>
</evidence>
<proteinExistence type="predicted"/>
<dbReference type="EMBL" id="RCHS01002278">
    <property type="protein sequence ID" value="RMX48414.1"/>
    <property type="molecule type" value="Genomic_DNA"/>
</dbReference>
<dbReference type="Proteomes" id="UP000275408">
    <property type="component" value="Unassembled WGS sequence"/>
</dbReference>
<dbReference type="InterPro" id="IPR013098">
    <property type="entry name" value="Ig_I-set"/>
</dbReference>
<protein>
    <recommendedName>
        <fullName evidence="2">Ig-like domain-containing protein</fullName>
    </recommendedName>
</protein>
<feature type="domain" description="Ig-like" evidence="2">
    <location>
        <begin position="21"/>
        <end position="106"/>
    </location>
</feature>
<dbReference type="Pfam" id="PF07679">
    <property type="entry name" value="I-set"/>
    <property type="match status" value="1"/>
</dbReference>
<dbReference type="InterPro" id="IPR036179">
    <property type="entry name" value="Ig-like_dom_sf"/>
</dbReference>
<dbReference type="Gene3D" id="2.60.40.10">
    <property type="entry name" value="Immunoglobulins"/>
    <property type="match status" value="1"/>
</dbReference>
<gene>
    <name evidence="3" type="ORF">pdam_00010980</name>
</gene>
<evidence type="ECO:0000259" key="2">
    <source>
        <dbReference type="PROSITE" id="PS50835"/>
    </source>
</evidence>
<dbReference type="InterPro" id="IPR007110">
    <property type="entry name" value="Ig-like_dom"/>
</dbReference>